<feature type="region of interest" description="Disordered" evidence="1">
    <location>
        <begin position="249"/>
        <end position="315"/>
    </location>
</feature>
<proteinExistence type="predicted"/>
<name>A0A2D3VC43_9PEZI</name>
<dbReference type="AlphaFoldDB" id="A0A2D3VC43"/>
<evidence type="ECO:0000313" key="2">
    <source>
        <dbReference type="EMBL" id="CZT25748.1"/>
    </source>
</evidence>
<dbReference type="RefSeq" id="XP_023632406.1">
    <property type="nucleotide sequence ID" value="XM_023776638.1"/>
</dbReference>
<evidence type="ECO:0000313" key="3">
    <source>
        <dbReference type="Proteomes" id="UP000225277"/>
    </source>
</evidence>
<organism evidence="2 3">
    <name type="scientific">Ramularia collo-cygni</name>
    <dbReference type="NCBI Taxonomy" id="112498"/>
    <lineage>
        <taxon>Eukaryota</taxon>
        <taxon>Fungi</taxon>
        <taxon>Dikarya</taxon>
        <taxon>Ascomycota</taxon>
        <taxon>Pezizomycotina</taxon>
        <taxon>Dothideomycetes</taxon>
        <taxon>Dothideomycetidae</taxon>
        <taxon>Mycosphaerellales</taxon>
        <taxon>Mycosphaerellaceae</taxon>
        <taxon>Ramularia</taxon>
    </lineage>
</organism>
<accession>A0A2D3VC43</accession>
<evidence type="ECO:0000256" key="1">
    <source>
        <dbReference type="SAM" id="MobiDB-lite"/>
    </source>
</evidence>
<dbReference type="EMBL" id="FJUY01000030">
    <property type="protein sequence ID" value="CZT25748.1"/>
    <property type="molecule type" value="Genomic_DNA"/>
</dbReference>
<feature type="compositionally biased region" description="Basic and acidic residues" evidence="1">
    <location>
        <begin position="268"/>
        <end position="277"/>
    </location>
</feature>
<reference evidence="2 3" key="1">
    <citation type="submission" date="2016-03" db="EMBL/GenBank/DDBJ databases">
        <authorList>
            <person name="Ploux O."/>
        </authorList>
    </citation>
    <scope>NUCLEOTIDE SEQUENCE [LARGE SCALE GENOMIC DNA]</scope>
    <source>
        <strain evidence="2 3">URUG2</strain>
    </source>
</reference>
<dbReference type="Proteomes" id="UP000225277">
    <property type="component" value="Unassembled WGS sequence"/>
</dbReference>
<feature type="region of interest" description="Disordered" evidence="1">
    <location>
        <begin position="207"/>
        <end position="228"/>
    </location>
</feature>
<sequence>MRRQLTITPTPYKSSHLAIPPTPFSPKLPITPPAGPYRQARLVDRSRLKASAQLVPPPCDPLRWLWQCHKCNRVYQLAVTRRCLDDGHMFCAGTTVVKRSKKNGYKKTIRHQACASEFDYQGWKAWGVWRRALAEQIEAADLQLATEAESQGLHSPTVPSEGQWLNGRWLQSLKPTKDFGKKNCSERCDYPSECRWGKQYGVHTPVKPTLVVPSSPPPAAQPEKDTEPAIPTTFDEILLVEESIVDPASPDYLEPLSTAPSQSQKGNTESETRRVSMDELLDSVKRRKRRSSGLLPSPLGANPPDKEVDSPATRSLQKALDDFELDMKMGLFQGASKKAEVFVRGLVDGKSKYHGGKC</sequence>
<feature type="compositionally biased region" description="Polar residues" evidence="1">
    <location>
        <begin position="258"/>
        <end position="267"/>
    </location>
</feature>
<dbReference type="OrthoDB" id="5396104at2759"/>
<gene>
    <name evidence="2" type="ORF">RCC_11417</name>
</gene>
<dbReference type="GeneID" id="35606435"/>
<keyword evidence="3" id="KW-1185">Reference proteome</keyword>
<protein>
    <submittedName>
        <fullName evidence="2">Uncharacterized protein</fullName>
    </submittedName>
</protein>
<dbReference type="STRING" id="112498.A0A2D3VC43"/>